<evidence type="ECO:0000256" key="1">
    <source>
        <dbReference type="SAM" id="MobiDB-lite"/>
    </source>
</evidence>
<dbReference type="Gramene" id="PNW83743">
    <property type="protein sequence ID" value="PNW83743"/>
    <property type="gene ID" value="CHLRE_05g241500v5"/>
</dbReference>
<dbReference type="AlphaFoldDB" id="A0A2K3DT86"/>
<feature type="compositionally biased region" description="Pro residues" evidence="1">
    <location>
        <begin position="306"/>
        <end position="318"/>
    </location>
</feature>
<feature type="region of interest" description="Disordered" evidence="1">
    <location>
        <begin position="299"/>
        <end position="320"/>
    </location>
</feature>
<dbReference type="RefSeq" id="XP_042924945.1">
    <property type="nucleotide sequence ID" value="XM_043062382.1"/>
</dbReference>
<feature type="compositionally biased region" description="Low complexity" evidence="1">
    <location>
        <begin position="119"/>
        <end position="145"/>
    </location>
</feature>
<evidence type="ECO:0000313" key="2">
    <source>
        <dbReference type="EMBL" id="PNW83743.1"/>
    </source>
</evidence>
<sequence>MCPVGGRALYRAARVDSTAIDWPGAYTIKVMQALHDDPEGYARTTFDTPPPYTQAQLGVEPPAHDTAMGLGEACLEVTEEHRQRLKARQDRAAAQAAAAVAEADAAIALSEGRPPPPAAAAAITTGTNGGAAAEPDVGHAGSGDSTTGASAAAAAAYVERAGRGADLEQRVEALLASAIQRNPGEDTGGHDQDVADQALLAAAAEHDTGQGQQHQHQEPDAAHHRRVHHDTSKLGPCVDKAAVANAIRTAMRTLTSHASYGRTHYVQLLDEWPQLSAKAAAIELARMKRVAEERREIAEGGGTVLPAPPRQTQPPPAPVAAAVGTTVAPEAAACQQPLLGCRMLGFHEVDFLSQITAPCSTRCPR</sequence>
<organism evidence="2 3">
    <name type="scientific">Chlamydomonas reinhardtii</name>
    <name type="common">Chlamydomonas smithii</name>
    <dbReference type="NCBI Taxonomy" id="3055"/>
    <lineage>
        <taxon>Eukaryota</taxon>
        <taxon>Viridiplantae</taxon>
        <taxon>Chlorophyta</taxon>
        <taxon>core chlorophytes</taxon>
        <taxon>Chlorophyceae</taxon>
        <taxon>CS clade</taxon>
        <taxon>Chlamydomonadales</taxon>
        <taxon>Chlamydomonadaceae</taxon>
        <taxon>Chlamydomonas</taxon>
    </lineage>
</organism>
<dbReference type="KEGG" id="cre:CHLRE_05g241500v5"/>
<feature type="region of interest" description="Disordered" evidence="1">
    <location>
        <begin position="205"/>
        <end position="232"/>
    </location>
</feature>
<proteinExistence type="predicted"/>
<name>A0A2K3DT86_CHLRE</name>
<feature type="region of interest" description="Disordered" evidence="1">
    <location>
        <begin position="110"/>
        <end position="145"/>
    </location>
</feature>
<protein>
    <submittedName>
        <fullName evidence="2">Uncharacterized protein</fullName>
    </submittedName>
</protein>
<dbReference type="Proteomes" id="UP000006906">
    <property type="component" value="Chromosome 5"/>
</dbReference>
<accession>A0A2K3DT86</accession>
<evidence type="ECO:0000313" key="3">
    <source>
        <dbReference type="Proteomes" id="UP000006906"/>
    </source>
</evidence>
<feature type="compositionally biased region" description="Low complexity" evidence="1">
    <location>
        <begin position="205"/>
        <end position="214"/>
    </location>
</feature>
<dbReference type="PaxDb" id="3055-EDO97060"/>
<gene>
    <name evidence="2" type="ORF">CHLRE_05g241500v5</name>
</gene>
<keyword evidence="3" id="KW-1185">Reference proteome</keyword>
<dbReference type="InParanoid" id="A0A2K3DT86"/>
<reference evidence="2 3" key="1">
    <citation type="journal article" date="2007" name="Science">
        <title>The Chlamydomonas genome reveals the evolution of key animal and plant functions.</title>
        <authorList>
            <person name="Merchant S.S."/>
            <person name="Prochnik S.E."/>
            <person name="Vallon O."/>
            <person name="Harris E.H."/>
            <person name="Karpowicz S.J."/>
            <person name="Witman G.B."/>
            <person name="Terry A."/>
            <person name="Salamov A."/>
            <person name="Fritz-Laylin L.K."/>
            <person name="Marechal-Drouard L."/>
            <person name="Marshall W.F."/>
            <person name="Qu L.H."/>
            <person name="Nelson D.R."/>
            <person name="Sanderfoot A.A."/>
            <person name="Spalding M.H."/>
            <person name="Kapitonov V.V."/>
            <person name="Ren Q."/>
            <person name="Ferris P."/>
            <person name="Lindquist E."/>
            <person name="Shapiro H."/>
            <person name="Lucas S.M."/>
            <person name="Grimwood J."/>
            <person name="Schmutz J."/>
            <person name="Cardol P."/>
            <person name="Cerutti H."/>
            <person name="Chanfreau G."/>
            <person name="Chen C.L."/>
            <person name="Cognat V."/>
            <person name="Croft M.T."/>
            <person name="Dent R."/>
            <person name="Dutcher S."/>
            <person name="Fernandez E."/>
            <person name="Fukuzawa H."/>
            <person name="Gonzalez-Ballester D."/>
            <person name="Gonzalez-Halphen D."/>
            <person name="Hallmann A."/>
            <person name="Hanikenne M."/>
            <person name="Hippler M."/>
            <person name="Inwood W."/>
            <person name="Jabbari K."/>
            <person name="Kalanon M."/>
            <person name="Kuras R."/>
            <person name="Lefebvre P.A."/>
            <person name="Lemaire S.D."/>
            <person name="Lobanov A.V."/>
            <person name="Lohr M."/>
            <person name="Manuell A."/>
            <person name="Meier I."/>
            <person name="Mets L."/>
            <person name="Mittag M."/>
            <person name="Mittelmeier T."/>
            <person name="Moroney J.V."/>
            <person name="Moseley J."/>
            <person name="Napoli C."/>
            <person name="Nedelcu A.M."/>
            <person name="Niyogi K."/>
            <person name="Novoselov S.V."/>
            <person name="Paulsen I.T."/>
            <person name="Pazour G."/>
            <person name="Purton S."/>
            <person name="Ral J.P."/>
            <person name="Riano-Pachon D.M."/>
            <person name="Riekhof W."/>
            <person name="Rymarquis L."/>
            <person name="Schroda M."/>
            <person name="Stern D."/>
            <person name="Umen J."/>
            <person name="Willows R."/>
            <person name="Wilson N."/>
            <person name="Zimmer S.L."/>
            <person name="Allmer J."/>
            <person name="Balk J."/>
            <person name="Bisova K."/>
            <person name="Chen C.J."/>
            <person name="Elias M."/>
            <person name="Gendler K."/>
            <person name="Hauser C."/>
            <person name="Lamb M.R."/>
            <person name="Ledford H."/>
            <person name="Long J.C."/>
            <person name="Minagawa J."/>
            <person name="Page M.D."/>
            <person name="Pan J."/>
            <person name="Pootakham W."/>
            <person name="Roje S."/>
            <person name="Rose A."/>
            <person name="Stahlberg E."/>
            <person name="Terauchi A.M."/>
            <person name="Yang P."/>
            <person name="Ball S."/>
            <person name="Bowler C."/>
            <person name="Dieckmann C.L."/>
            <person name="Gladyshev V.N."/>
            <person name="Green P."/>
            <person name="Jorgensen R."/>
            <person name="Mayfield S."/>
            <person name="Mueller-Roeber B."/>
            <person name="Rajamani S."/>
            <person name="Sayre R.T."/>
            <person name="Brokstein P."/>
            <person name="Dubchak I."/>
            <person name="Goodstein D."/>
            <person name="Hornick L."/>
            <person name="Huang Y.W."/>
            <person name="Jhaveri J."/>
            <person name="Luo Y."/>
            <person name="Martinez D."/>
            <person name="Ngau W.C."/>
            <person name="Otillar B."/>
            <person name="Poliakov A."/>
            <person name="Porter A."/>
            <person name="Szajkowski L."/>
            <person name="Werner G."/>
            <person name="Zhou K."/>
            <person name="Grigoriev I.V."/>
            <person name="Rokhsar D.S."/>
            <person name="Grossman A.R."/>
        </authorList>
    </citation>
    <scope>NUCLEOTIDE SEQUENCE [LARGE SCALE GENOMIC DNA]</scope>
    <source>
        <strain evidence="3">CC-503</strain>
    </source>
</reference>
<dbReference type="EMBL" id="CM008966">
    <property type="protein sequence ID" value="PNW83743.1"/>
    <property type="molecule type" value="Genomic_DNA"/>
</dbReference>
<dbReference type="GeneID" id="66053427"/>